<dbReference type="NCBIfam" id="NF041886">
    <property type="entry name" value="Rmf_CrpP_fam"/>
    <property type="match status" value="1"/>
</dbReference>
<dbReference type="AlphaFoldDB" id="A0A017HU37"/>
<keyword evidence="5" id="KW-1185">Reference proteome</keyword>
<comment type="caution">
    <text evidence="4">The sequence shown here is derived from an EMBL/GenBank/DDBJ whole genome shotgun (WGS) entry which is preliminary data.</text>
</comment>
<evidence type="ECO:0008006" key="6">
    <source>
        <dbReference type="Google" id="ProtNLM"/>
    </source>
</evidence>
<evidence type="ECO:0000313" key="4">
    <source>
        <dbReference type="EMBL" id="EYD77653.1"/>
    </source>
</evidence>
<evidence type="ECO:0000313" key="5">
    <source>
        <dbReference type="Proteomes" id="UP000019666"/>
    </source>
</evidence>
<sequence length="61" mass="6871">MAMGPRRGDPTEEGRIACEDGVPRSDCPYRLDTPEYRAWMEGWDEAEEVKVVGGEEEGEEP</sequence>
<dbReference type="Proteomes" id="UP000019666">
    <property type="component" value="Unassembled WGS sequence"/>
</dbReference>
<dbReference type="Gene3D" id="1.10.10.620">
    <property type="entry name" value="ribosome modulation factor like domain"/>
    <property type="match status" value="1"/>
</dbReference>
<keyword evidence="2" id="KW-0810">Translation regulation</keyword>
<evidence type="ECO:0000256" key="3">
    <source>
        <dbReference type="SAM" id="MobiDB-lite"/>
    </source>
</evidence>
<reference evidence="4 5" key="1">
    <citation type="submission" date="2013-02" db="EMBL/GenBank/DDBJ databases">
        <authorList>
            <person name="Fiebig A."/>
            <person name="Goeker M."/>
            <person name="Klenk H.-P.P."/>
        </authorList>
    </citation>
    <scope>NUCLEOTIDE SEQUENCE [LARGE SCALE GENOMIC DNA]</scope>
    <source>
        <strain evidence="4 5">DSM 19309</strain>
    </source>
</reference>
<dbReference type="InterPro" id="IPR007040">
    <property type="entry name" value="Ribosome_modulation_factor"/>
</dbReference>
<name>A0A017HU37_9RHOB</name>
<feature type="region of interest" description="Disordered" evidence="3">
    <location>
        <begin position="1"/>
        <end position="23"/>
    </location>
</feature>
<evidence type="ECO:0000256" key="1">
    <source>
        <dbReference type="ARBA" id="ARBA00022490"/>
    </source>
</evidence>
<protein>
    <recommendedName>
        <fullName evidence="6">Ribosome modulation factor</fullName>
    </recommendedName>
</protein>
<organism evidence="4 5">
    <name type="scientific">Rubellimicrobium mesophilum DSM 19309</name>
    <dbReference type="NCBI Taxonomy" id="442562"/>
    <lineage>
        <taxon>Bacteria</taxon>
        <taxon>Pseudomonadati</taxon>
        <taxon>Pseudomonadota</taxon>
        <taxon>Alphaproteobacteria</taxon>
        <taxon>Rhodobacterales</taxon>
        <taxon>Roseobacteraceae</taxon>
        <taxon>Rubellimicrobium</taxon>
    </lineage>
</organism>
<dbReference type="HOGENOM" id="CLU_2919931_0_0_5"/>
<dbReference type="STRING" id="442562.Rumeso_00819"/>
<dbReference type="GO" id="GO:0006417">
    <property type="term" value="P:regulation of translation"/>
    <property type="evidence" value="ECO:0007669"/>
    <property type="project" value="UniProtKB-KW"/>
</dbReference>
<gene>
    <name evidence="4" type="ORF">Rumeso_00819</name>
</gene>
<evidence type="ECO:0000256" key="2">
    <source>
        <dbReference type="ARBA" id="ARBA00022845"/>
    </source>
</evidence>
<dbReference type="Pfam" id="PF04957">
    <property type="entry name" value="RMF"/>
    <property type="match status" value="1"/>
</dbReference>
<dbReference type="EMBL" id="AOSK01000024">
    <property type="protein sequence ID" value="EYD77653.1"/>
    <property type="molecule type" value="Genomic_DNA"/>
</dbReference>
<keyword evidence="1" id="KW-0963">Cytoplasm</keyword>
<proteinExistence type="predicted"/>
<dbReference type="InterPro" id="IPR023200">
    <property type="entry name" value="RMF_sf"/>
</dbReference>
<accession>A0A017HU37</accession>